<dbReference type="Gene3D" id="3.30.200.20">
    <property type="entry name" value="Phosphorylase Kinase, domain 1"/>
    <property type="match status" value="1"/>
</dbReference>
<dbReference type="AlphaFoldDB" id="A0A444UTY7"/>
<dbReference type="PROSITE" id="PS00107">
    <property type="entry name" value="PROTEIN_KINASE_ATP"/>
    <property type="match status" value="1"/>
</dbReference>
<name>A0A444UTY7_ACIRT</name>
<accession>A0A444UTY7</accession>
<keyword evidence="16" id="KW-1185">Reference proteome</keyword>
<evidence type="ECO:0000256" key="9">
    <source>
        <dbReference type="ARBA" id="ARBA00047811"/>
    </source>
</evidence>
<comment type="catalytic activity">
    <reaction evidence="11">
        <text>L-seryl-[protein] + ATP = O-phospho-L-seryl-[protein] + ADP + H(+)</text>
        <dbReference type="Rhea" id="RHEA:17989"/>
        <dbReference type="Rhea" id="RHEA-COMP:9863"/>
        <dbReference type="Rhea" id="RHEA-COMP:11604"/>
        <dbReference type="ChEBI" id="CHEBI:15378"/>
        <dbReference type="ChEBI" id="CHEBI:29999"/>
        <dbReference type="ChEBI" id="CHEBI:30616"/>
        <dbReference type="ChEBI" id="CHEBI:83421"/>
        <dbReference type="ChEBI" id="CHEBI:456216"/>
        <dbReference type="EC" id="2.7.11.22"/>
    </reaction>
</comment>
<evidence type="ECO:0000256" key="4">
    <source>
        <dbReference type="ARBA" id="ARBA00022679"/>
    </source>
</evidence>
<dbReference type="FunFam" id="1.10.510.10:FF:000624">
    <property type="entry name" value="Mitogen-activated protein kinase"/>
    <property type="match status" value="1"/>
</dbReference>
<comment type="catalytic activity">
    <reaction evidence="9">
        <text>L-threonyl-[protein] + ATP = O-phospho-L-threonyl-[protein] + ADP + H(+)</text>
        <dbReference type="Rhea" id="RHEA:46608"/>
        <dbReference type="Rhea" id="RHEA-COMP:11060"/>
        <dbReference type="Rhea" id="RHEA-COMP:11605"/>
        <dbReference type="ChEBI" id="CHEBI:15378"/>
        <dbReference type="ChEBI" id="CHEBI:30013"/>
        <dbReference type="ChEBI" id="CHEBI:30616"/>
        <dbReference type="ChEBI" id="CHEBI:61977"/>
        <dbReference type="ChEBI" id="CHEBI:456216"/>
        <dbReference type="EC" id="2.7.11.22"/>
    </reaction>
</comment>
<evidence type="ECO:0000256" key="10">
    <source>
        <dbReference type="ARBA" id="ARBA00048312"/>
    </source>
</evidence>
<dbReference type="GO" id="GO:0004707">
    <property type="term" value="F:MAP kinase activity"/>
    <property type="evidence" value="ECO:0007669"/>
    <property type="project" value="UniProtKB-EC"/>
</dbReference>
<reference evidence="15 16" key="1">
    <citation type="submission" date="2019-01" db="EMBL/GenBank/DDBJ databases">
        <title>Draft Genome and Complete Hox-Cluster Characterization of the Sterlet Sturgeon (Acipenser ruthenus).</title>
        <authorList>
            <person name="Wei Q."/>
        </authorList>
    </citation>
    <scope>NUCLEOTIDE SEQUENCE [LARGE SCALE GENOMIC DNA]</scope>
    <source>
        <strain evidence="15">WHYD16114868_AA</strain>
        <tissue evidence="15">Blood</tissue>
    </source>
</reference>
<comment type="similarity">
    <text evidence="1">Belongs to the protein kinase superfamily. CMGC Ser/Thr protein kinase family. CDC2/CDKX subfamily.</text>
</comment>
<sequence length="307" mass="35953">MEMYDNLGIVGEGSYGTVMKCKHKETGSIVAIKKFIDKDEDRNLKKIAMREIKFLKQFRHDNLVNLLEVFRQKRRLFLVFEFIDHTILEELERYPRGLEGKRLRKHLFQIIRATEYLHSNNVRTGHYKQGCYKIIHRDIKPENILVSESGIVKLCDFGFARTLEVTREPFTEYVATRWYRAPELLVGDKKYSKPVDIWALGCLAMEMTTGIAFLTGNSDLDQLHKIVIKVGPLTLHQQELYFQNPEFAVARLPEVYHPSSARKKYPKLNPLLSELVHSCLQIDPIDRTSCTQMLNHRYFTKDQFAEK</sequence>
<dbReference type="PROSITE" id="PS50011">
    <property type="entry name" value="PROTEIN_KINASE_DOM"/>
    <property type="match status" value="1"/>
</dbReference>
<feature type="binding site" evidence="12">
    <location>
        <position position="34"/>
    </location>
    <ligand>
        <name>ATP</name>
        <dbReference type="ChEBI" id="CHEBI:30616"/>
    </ligand>
</feature>
<keyword evidence="7 12" id="KW-0067">ATP-binding</keyword>
<dbReference type="PANTHER" id="PTHR24056">
    <property type="entry name" value="CELL DIVISION PROTEIN KINASE"/>
    <property type="match status" value="1"/>
</dbReference>
<evidence type="ECO:0000256" key="5">
    <source>
        <dbReference type="ARBA" id="ARBA00022741"/>
    </source>
</evidence>
<evidence type="ECO:0000259" key="14">
    <source>
        <dbReference type="PROSITE" id="PS50011"/>
    </source>
</evidence>
<dbReference type="InterPro" id="IPR008271">
    <property type="entry name" value="Ser/Thr_kinase_AS"/>
</dbReference>
<comment type="catalytic activity">
    <reaction evidence="10">
        <text>L-seryl-[protein] + ATP = O-phospho-L-seryl-[protein] + ADP + H(+)</text>
        <dbReference type="Rhea" id="RHEA:17989"/>
        <dbReference type="Rhea" id="RHEA-COMP:9863"/>
        <dbReference type="Rhea" id="RHEA-COMP:11604"/>
        <dbReference type="ChEBI" id="CHEBI:15378"/>
        <dbReference type="ChEBI" id="CHEBI:29999"/>
        <dbReference type="ChEBI" id="CHEBI:30616"/>
        <dbReference type="ChEBI" id="CHEBI:83421"/>
        <dbReference type="ChEBI" id="CHEBI:456216"/>
        <dbReference type="EC" id="2.7.11.24"/>
    </reaction>
</comment>
<dbReference type="GO" id="GO:0005634">
    <property type="term" value="C:nucleus"/>
    <property type="evidence" value="ECO:0007669"/>
    <property type="project" value="TreeGrafter"/>
</dbReference>
<dbReference type="InterPro" id="IPR050108">
    <property type="entry name" value="CDK"/>
</dbReference>
<comment type="caution">
    <text evidence="15">The sequence shown here is derived from an EMBL/GenBank/DDBJ whole genome shotgun (WGS) entry which is preliminary data.</text>
</comment>
<keyword evidence="3 13" id="KW-0723">Serine/threonine-protein kinase</keyword>
<dbReference type="Gene3D" id="1.10.510.10">
    <property type="entry name" value="Transferase(Phosphotransferase) domain 1"/>
    <property type="match status" value="1"/>
</dbReference>
<dbReference type="GO" id="GO:0004693">
    <property type="term" value="F:cyclin-dependent protein serine/threonine kinase activity"/>
    <property type="evidence" value="ECO:0007669"/>
    <property type="project" value="UniProtKB-EC"/>
</dbReference>
<comment type="catalytic activity">
    <reaction evidence="8">
        <text>L-threonyl-[protein] + ATP = O-phospho-L-threonyl-[protein] + ADP + H(+)</text>
        <dbReference type="Rhea" id="RHEA:46608"/>
        <dbReference type="Rhea" id="RHEA-COMP:11060"/>
        <dbReference type="Rhea" id="RHEA-COMP:11605"/>
        <dbReference type="ChEBI" id="CHEBI:15378"/>
        <dbReference type="ChEBI" id="CHEBI:30013"/>
        <dbReference type="ChEBI" id="CHEBI:30616"/>
        <dbReference type="ChEBI" id="CHEBI:61977"/>
        <dbReference type="ChEBI" id="CHEBI:456216"/>
        <dbReference type="EC" id="2.7.11.24"/>
    </reaction>
</comment>
<comment type="similarity">
    <text evidence="2">Belongs to the protein kinase superfamily. CMGC Ser/Thr protein kinase family. MAP kinase subfamily.</text>
</comment>
<feature type="domain" description="Protein kinase" evidence="14">
    <location>
        <begin position="4"/>
        <end position="299"/>
    </location>
</feature>
<evidence type="ECO:0000256" key="2">
    <source>
        <dbReference type="ARBA" id="ARBA00008832"/>
    </source>
</evidence>
<dbReference type="SMART" id="SM00220">
    <property type="entry name" value="S_TKc"/>
    <property type="match status" value="1"/>
</dbReference>
<dbReference type="SUPFAM" id="SSF56112">
    <property type="entry name" value="Protein kinase-like (PK-like)"/>
    <property type="match status" value="1"/>
</dbReference>
<evidence type="ECO:0000313" key="15">
    <source>
        <dbReference type="EMBL" id="RXM91644.1"/>
    </source>
</evidence>
<evidence type="ECO:0000256" key="6">
    <source>
        <dbReference type="ARBA" id="ARBA00022777"/>
    </source>
</evidence>
<dbReference type="Pfam" id="PF00069">
    <property type="entry name" value="Pkinase"/>
    <property type="match status" value="1"/>
</dbReference>
<evidence type="ECO:0000256" key="1">
    <source>
        <dbReference type="ARBA" id="ARBA00006485"/>
    </source>
</evidence>
<evidence type="ECO:0000256" key="7">
    <source>
        <dbReference type="ARBA" id="ARBA00022840"/>
    </source>
</evidence>
<gene>
    <name evidence="15" type="ORF">EOD39_20964</name>
</gene>
<dbReference type="PANTHER" id="PTHR24056:SF177">
    <property type="entry name" value="CYCLIN-DEPENDENT KINASE-LIKE 3"/>
    <property type="match status" value="1"/>
</dbReference>
<evidence type="ECO:0000256" key="11">
    <source>
        <dbReference type="ARBA" id="ARBA00048367"/>
    </source>
</evidence>
<dbReference type="InterPro" id="IPR000719">
    <property type="entry name" value="Prot_kinase_dom"/>
</dbReference>
<evidence type="ECO:0000256" key="12">
    <source>
        <dbReference type="PROSITE-ProRule" id="PRU10141"/>
    </source>
</evidence>
<dbReference type="PROSITE" id="PS00108">
    <property type="entry name" value="PROTEIN_KINASE_ST"/>
    <property type="match status" value="1"/>
</dbReference>
<dbReference type="InterPro" id="IPR011009">
    <property type="entry name" value="Kinase-like_dom_sf"/>
</dbReference>
<dbReference type="InterPro" id="IPR017441">
    <property type="entry name" value="Protein_kinase_ATP_BS"/>
</dbReference>
<protein>
    <submittedName>
        <fullName evidence="15">Cyclin-dependent kinase-like 3</fullName>
    </submittedName>
</protein>
<evidence type="ECO:0000256" key="8">
    <source>
        <dbReference type="ARBA" id="ARBA00047592"/>
    </source>
</evidence>
<keyword evidence="4" id="KW-0808">Transferase</keyword>
<dbReference type="GO" id="GO:0005524">
    <property type="term" value="F:ATP binding"/>
    <property type="evidence" value="ECO:0007669"/>
    <property type="project" value="UniProtKB-UniRule"/>
</dbReference>
<evidence type="ECO:0000256" key="3">
    <source>
        <dbReference type="ARBA" id="ARBA00022527"/>
    </source>
</evidence>
<proteinExistence type="inferred from homology"/>
<organism evidence="15 16">
    <name type="scientific">Acipenser ruthenus</name>
    <name type="common">Sterlet sturgeon</name>
    <dbReference type="NCBI Taxonomy" id="7906"/>
    <lineage>
        <taxon>Eukaryota</taxon>
        <taxon>Metazoa</taxon>
        <taxon>Chordata</taxon>
        <taxon>Craniata</taxon>
        <taxon>Vertebrata</taxon>
        <taxon>Euteleostomi</taxon>
        <taxon>Actinopterygii</taxon>
        <taxon>Chondrostei</taxon>
        <taxon>Acipenseriformes</taxon>
        <taxon>Acipenseridae</taxon>
        <taxon>Acipenser</taxon>
    </lineage>
</organism>
<keyword evidence="5 12" id="KW-0547">Nucleotide-binding</keyword>
<evidence type="ECO:0000256" key="13">
    <source>
        <dbReference type="RuleBase" id="RU000304"/>
    </source>
</evidence>
<keyword evidence="6 15" id="KW-0418">Kinase</keyword>
<dbReference type="Proteomes" id="UP000289886">
    <property type="component" value="Unassembled WGS sequence"/>
</dbReference>
<evidence type="ECO:0000313" key="16">
    <source>
        <dbReference type="Proteomes" id="UP000289886"/>
    </source>
</evidence>
<dbReference type="FunFam" id="3.30.200.20:FF:000049">
    <property type="entry name" value="cyclin-dependent kinase-like 1 isoform X1"/>
    <property type="match status" value="1"/>
</dbReference>
<dbReference type="EMBL" id="SCEB01008115">
    <property type="protein sequence ID" value="RXM91644.1"/>
    <property type="molecule type" value="Genomic_DNA"/>
</dbReference>